<protein>
    <submittedName>
        <fullName evidence="1">Uncharacterized protein</fullName>
    </submittedName>
</protein>
<evidence type="ECO:0000313" key="2">
    <source>
        <dbReference type="Proteomes" id="UP001139493"/>
    </source>
</evidence>
<sequence length="71" mass="7763">MPNYCVNKNAQSNGDYEVHDLASTRRCLPSPSNRLNLGYFASCSGAVAEAKRRGYRMANGCAHCVPACHTR</sequence>
<proteinExistence type="predicted"/>
<comment type="caution">
    <text evidence="1">The sequence shown here is derived from an EMBL/GenBank/DDBJ whole genome shotgun (WGS) entry which is preliminary data.</text>
</comment>
<dbReference type="Proteomes" id="UP001139493">
    <property type="component" value="Unassembled WGS sequence"/>
</dbReference>
<gene>
    <name evidence="1" type="ORF">APR03_002054</name>
</gene>
<dbReference type="AlphaFoldDB" id="A0A9X2G8Q9"/>
<keyword evidence="2" id="KW-1185">Reference proteome</keyword>
<organism evidence="1 2">
    <name type="scientific">Promicromonospora thailandica</name>
    <dbReference type="NCBI Taxonomy" id="765201"/>
    <lineage>
        <taxon>Bacteria</taxon>
        <taxon>Bacillati</taxon>
        <taxon>Actinomycetota</taxon>
        <taxon>Actinomycetes</taxon>
        <taxon>Micrococcales</taxon>
        <taxon>Promicromonosporaceae</taxon>
        <taxon>Promicromonospora</taxon>
    </lineage>
</organism>
<dbReference type="EMBL" id="JAMTCS010000005">
    <property type="protein sequence ID" value="MCP2264716.1"/>
    <property type="molecule type" value="Genomic_DNA"/>
</dbReference>
<reference evidence="1" key="1">
    <citation type="submission" date="2022-06" db="EMBL/GenBank/DDBJ databases">
        <title>Genomic Encyclopedia of Archaeal and Bacterial Type Strains, Phase II (KMG-II): from individual species to whole genera.</title>
        <authorList>
            <person name="Goeker M."/>
        </authorList>
    </citation>
    <scope>NUCLEOTIDE SEQUENCE</scope>
    <source>
        <strain evidence="1">DSM 26652</strain>
    </source>
</reference>
<name>A0A9X2G8Q9_9MICO</name>
<accession>A0A9X2G8Q9</accession>
<evidence type="ECO:0000313" key="1">
    <source>
        <dbReference type="EMBL" id="MCP2264716.1"/>
    </source>
</evidence>